<keyword evidence="3" id="KW-1185">Reference proteome</keyword>
<evidence type="ECO:0000313" key="2">
    <source>
        <dbReference type="EMBL" id="CAH2001488.1"/>
    </source>
</evidence>
<feature type="transmembrane region" description="Helical" evidence="1">
    <location>
        <begin position="6"/>
        <end position="22"/>
    </location>
</feature>
<keyword evidence="1" id="KW-1133">Transmembrane helix</keyword>
<name>A0A9P0LRX5_ACAOB</name>
<evidence type="ECO:0000313" key="3">
    <source>
        <dbReference type="Proteomes" id="UP001152888"/>
    </source>
</evidence>
<evidence type="ECO:0000256" key="1">
    <source>
        <dbReference type="SAM" id="Phobius"/>
    </source>
</evidence>
<comment type="caution">
    <text evidence="2">The sequence shown here is derived from an EMBL/GenBank/DDBJ whole genome shotgun (WGS) entry which is preliminary data.</text>
</comment>
<gene>
    <name evidence="2" type="ORF">ACAOBT_LOCUS26226</name>
</gene>
<keyword evidence="1" id="KW-0472">Membrane</keyword>
<dbReference type="EMBL" id="CAKOFQ010007450">
    <property type="protein sequence ID" value="CAH2001488.1"/>
    <property type="molecule type" value="Genomic_DNA"/>
</dbReference>
<accession>A0A9P0LRX5</accession>
<organism evidence="2 3">
    <name type="scientific">Acanthoscelides obtectus</name>
    <name type="common">Bean weevil</name>
    <name type="synonym">Bruchus obtectus</name>
    <dbReference type="NCBI Taxonomy" id="200917"/>
    <lineage>
        <taxon>Eukaryota</taxon>
        <taxon>Metazoa</taxon>
        <taxon>Ecdysozoa</taxon>
        <taxon>Arthropoda</taxon>
        <taxon>Hexapoda</taxon>
        <taxon>Insecta</taxon>
        <taxon>Pterygota</taxon>
        <taxon>Neoptera</taxon>
        <taxon>Endopterygota</taxon>
        <taxon>Coleoptera</taxon>
        <taxon>Polyphaga</taxon>
        <taxon>Cucujiformia</taxon>
        <taxon>Chrysomeloidea</taxon>
        <taxon>Chrysomelidae</taxon>
        <taxon>Bruchinae</taxon>
        <taxon>Bruchini</taxon>
        <taxon>Acanthoscelides</taxon>
    </lineage>
</organism>
<sequence>MLTGTLIRATSCAFIVMLYGSVSSSRKNMGIRNDSLIKCRL</sequence>
<protein>
    <submittedName>
        <fullName evidence="2">Uncharacterized protein</fullName>
    </submittedName>
</protein>
<keyword evidence="1" id="KW-0812">Transmembrane</keyword>
<proteinExistence type="predicted"/>
<reference evidence="2" key="1">
    <citation type="submission" date="2022-03" db="EMBL/GenBank/DDBJ databases">
        <authorList>
            <person name="Sayadi A."/>
        </authorList>
    </citation>
    <scope>NUCLEOTIDE SEQUENCE</scope>
</reference>
<dbReference type="Proteomes" id="UP001152888">
    <property type="component" value="Unassembled WGS sequence"/>
</dbReference>
<dbReference type="AlphaFoldDB" id="A0A9P0LRX5"/>